<dbReference type="EMBL" id="DS268133">
    <property type="protein sequence ID" value="KMU74050.1"/>
    <property type="molecule type" value="Genomic_DNA"/>
</dbReference>
<proteinExistence type="predicted"/>
<feature type="compositionally biased region" description="Polar residues" evidence="1">
    <location>
        <begin position="272"/>
        <end position="290"/>
    </location>
</feature>
<feature type="region of interest" description="Disordered" evidence="1">
    <location>
        <begin position="247"/>
        <end position="296"/>
    </location>
</feature>
<organism evidence="2 3">
    <name type="scientific">Coccidioides immitis RMSCC 3703</name>
    <dbReference type="NCBI Taxonomy" id="454286"/>
    <lineage>
        <taxon>Eukaryota</taxon>
        <taxon>Fungi</taxon>
        <taxon>Dikarya</taxon>
        <taxon>Ascomycota</taxon>
        <taxon>Pezizomycotina</taxon>
        <taxon>Eurotiomycetes</taxon>
        <taxon>Eurotiomycetidae</taxon>
        <taxon>Onygenales</taxon>
        <taxon>Onygenaceae</taxon>
        <taxon>Coccidioides</taxon>
    </lineage>
</organism>
<reference evidence="3" key="1">
    <citation type="journal article" date="2010" name="Genome Res.">
        <title>Population genomic sequencing of Coccidioides fungi reveals recent hybridization and transposon control.</title>
        <authorList>
            <person name="Neafsey D.E."/>
            <person name="Barker B.M."/>
            <person name="Sharpton T.J."/>
            <person name="Stajich J.E."/>
            <person name="Park D.J."/>
            <person name="Whiston E."/>
            <person name="Hung C.-Y."/>
            <person name="McMahan C."/>
            <person name="White J."/>
            <person name="Sykes S."/>
            <person name="Heiman D."/>
            <person name="Young S."/>
            <person name="Zeng Q."/>
            <person name="Abouelleil A."/>
            <person name="Aftuck L."/>
            <person name="Bessette D."/>
            <person name="Brown A."/>
            <person name="FitzGerald M."/>
            <person name="Lui A."/>
            <person name="Macdonald J.P."/>
            <person name="Priest M."/>
            <person name="Orbach M.J."/>
            <person name="Galgiani J.N."/>
            <person name="Kirkland T.N."/>
            <person name="Cole G.T."/>
            <person name="Birren B.W."/>
            <person name="Henn M.R."/>
            <person name="Taylor J.W."/>
            <person name="Rounsley S.D."/>
        </authorList>
    </citation>
    <scope>NUCLEOTIDE SEQUENCE [LARGE SCALE GENOMIC DNA]</scope>
    <source>
        <strain evidence="3">RMSCC 3703</strain>
    </source>
</reference>
<gene>
    <name evidence="2" type="ORF">CISG_03979</name>
</gene>
<protein>
    <submittedName>
        <fullName evidence="2">Uncharacterized protein</fullName>
    </submittedName>
</protein>
<name>A0A0J8QPD8_COCIT</name>
<evidence type="ECO:0000256" key="1">
    <source>
        <dbReference type="SAM" id="MobiDB-lite"/>
    </source>
</evidence>
<dbReference type="Proteomes" id="UP000054559">
    <property type="component" value="Unassembled WGS sequence"/>
</dbReference>
<dbReference type="AlphaFoldDB" id="A0A0J8QPD8"/>
<feature type="compositionally biased region" description="Basic residues" evidence="1">
    <location>
        <begin position="253"/>
        <end position="264"/>
    </location>
</feature>
<sequence>MDHLDTAPPVFSSSRIPRKISLLVNFCSFCITCGRDMGPRVIQCKDSIIQQERLSARYRSTRAESVSTLVVAWKPHACPRTFLFKNEFFEKSSRNPDYSLSSAQKNLTFLACIDLPSSRKNIDSTLPASLLTAKVDLRMNGIGTDPLHRYLHGSLSRCHLHFGLRANYVLDTADATASDISSLPLKAAFLWASNLGHILPGRTSKAHLNINLDKGFRIHLHNASSRALRWIHFSTVVMTGWIPRPNSGIVTRRAPKHRQGRRSPRSSAVIHLTSSCPTRTSANGHRTGSGLSPHKR</sequence>
<evidence type="ECO:0000313" key="3">
    <source>
        <dbReference type="Proteomes" id="UP000054559"/>
    </source>
</evidence>
<evidence type="ECO:0000313" key="2">
    <source>
        <dbReference type="EMBL" id="KMU74050.1"/>
    </source>
</evidence>
<accession>A0A0J8QPD8</accession>